<dbReference type="InterPro" id="IPR036412">
    <property type="entry name" value="HAD-like_sf"/>
</dbReference>
<dbReference type="Proteomes" id="UP000177043">
    <property type="component" value="Unassembled WGS sequence"/>
</dbReference>
<evidence type="ECO:0000313" key="2">
    <source>
        <dbReference type="Proteomes" id="UP000177043"/>
    </source>
</evidence>
<name>A0A1G2QDK6_9BACT</name>
<dbReference type="EMBL" id="MHTJ01000003">
    <property type="protein sequence ID" value="OHA58675.1"/>
    <property type="molecule type" value="Genomic_DNA"/>
</dbReference>
<dbReference type="STRING" id="1802438.A2571_02810"/>
<proteinExistence type="predicted"/>
<evidence type="ECO:0008006" key="3">
    <source>
        <dbReference type="Google" id="ProtNLM"/>
    </source>
</evidence>
<dbReference type="GO" id="GO:0008967">
    <property type="term" value="F:phosphoglycolate phosphatase activity"/>
    <property type="evidence" value="ECO:0007669"/>
    <property type="project" value="TreeGrafter"/>
</dbReference>
<dbReference type="SFLD" id="SFLDS00003">
    <property type="entry name" value="Haloacid_Dehalogenase"/>
    <property type="match status" value="1"/>
</dbReference>
<gene>
    <name evidence="1" type="ORF">A2571_02810</name>
</gene>
<evidence type="ECO:0000313" key="1">
    <source>
        <dbReference type="EMBL" id="OHA58675.1"/>
    </source>
</evidence>
<dbReference type="AlphaFoldDB" id="A0A1G2QDK6"/>
<dbReference type="PANTHER" id="PTHR43434">
    <property type="entry name" value="PHOSPHOGLYCOLATE PHOSPHATASE"/>
    <property type="match status" value="1"/>
</dbReference>
<dbReference type="InterPro" id="IPR050155">
    <property type="entry name" value="HAD-like_hydrolase_sf"/>
</dbReference>
<dbReference type="GO" id="GO:0005829">
    <property type="term" value="C:cytosol"/>
    <property type="evidence" value="ECO:0007669"/>
    <property type="project" value="TreeGrafter"/>
</dbReference>
<accession>A0A1G2QDK6</accession>
<protein>
    <recommendedName>
        <fullName evidence="3">FCP1 homology domain-containing protein</fullName>
    </recommendedName>
</protein>
<dbReference type="PANTHER" id="PTHR43434:SF1">
    <property type="entry name" value="PHOSPHOGLYCOLATE PHOSPHATASE"/>
    <property type="match status" value="1"/>
</dbReference>
<dbReference type="Gene3D" id="1.10.150.240">
    <property type="entry name" value="Putative phosphatase, domain 2"/>
    <property type="match status" value="1"/>
</dbReference>
<sequence>MSGEIALAVFDVDGVILDSHFGVVDALNEGFLNFRGQVIGYDWYQKNTLGSHRDFLLNQGVLEEDLGAFDGYIHELFAQAWRYKERPGIRSILSLLQQYGVLIHLASACSVEVTEAKISYHAGLRDFFAEIHGGEKKSAVFTELAERFQIPLDQIAFITDMERDLDEAVLAGLTKVVAITSGFSTHSQLSRYNFPVVTHPEELIGAMRAWV</sequence>
<dbReference type="SUPFAM" id="SSF56784">
    <property type="entry name" value="HAD-like"/>
    <property type="match status" value="1"/>
</dbReference>
<dbReference type="GO" id="GO:0006281">
    <property type="term" value="P:DNA repair"/>
    <property type="evidence" value="ECO:0007669"/>
    <property type="project" value="TreeGrafter"/>
</dbReference>
<dbReference type="SFLD" id="SFLDG01129">
    <property type="entry name" value="C1.5:_HAD__Beta-PGM__Phosphata"/>
    <property type="match status" value="1"/>
</dbReference>
<dbReference type="InterPro" id="IPR023214">
    <property type="entry name" value="HAD_sf"/>
</dbReference>
<reference evidence="1 2" key="1">
    <citation type="journal article" date="2016" name="Nat. Commun.">
        <title>Thousands of microbial genomes shed light on interconnected biogeochemical processes in an aquifer system.</title>
        <authorList>
            <person name="Anantharaman K."/>
            <person name="Brown C.T."/>
            <person name="Hug L.A."/>
            <person name="Sharon I."/>
            <person name="Castelle C.J."/>
            <person name="Probst A.J."/>
            <person name="Thomas B.C."/>
            <person name="Singh A."/>
            <person name="Wilkins M.J."/>
            <person name="Karaoz U."/>
            <person name="Brodie E.L."/>
            <person name="Williams K.H."/>
            <person name="Hubbard S.S."/>
            <person name="Banfield J.F."/>
        </authorList>
    </citation>
    <scope>NUCLEOTIDE SEQUENCE [LARGE SCALE GENOMIC DNA]</scope>
</reference>
<organism evidence="1 2">
    <name type="scientific">Candidatus Vogelbacteria bacterium RIFOXYD1_FULL_44_32</name>
    <dbReference type="NCBI Taxonomy" id="1802438"/>
    <lineage>
        <taxon>Bacteria</taxon>
        <taxon>Candidatus Vogeliibacteriota</taxon>
    </lineage>
</organism>
<dbReference type="Pfam" id="PF00702">
    <property type="entry name" value="Hydrolase"/>
    <property type="match status" value="1"/>
</dbReference>
<dbReference type="InterPro" id="IPR023198">
    <property type="entry name" value="PGP-like_dom2"/>
</dbReference>
<dbReference type="Gene3D" id="3.40.50.1000">
    <property type="entry name" value="HAD superfamily/HAD-like"/>
    <property type="match status" value="1"/>
</dbReference>
<comment type="caution">
    <text evidence="1">The sequence shown here is derived from an EMBL/GenBank/DDBJ whole genome shotgun (WGS) entry which is preliminary data.</text>
</comment>